<proteinExistence type="predicted"/>
<keyword evidence="3" id="KW-1185">Reference proteome</keyword>
<dbReference type="CDD" id="cd04301">
    <property type="entry name" value="NAT_SF"/>
    <property type="match status" value="1"/>
</dbReference>
<dbReference type="SUPFAM" id="SSF55729">
    <property type="entry name" value="Acyl-CoA N-acyltransferases (Nat)"/>
    <property type="match status" value="1"/>
</dbReference>
<accession>A0ABN3DAN9</accession>
<feature type="domain" description="N-acetyltransferase" evidence="1">
    <location>
        <begin position="1"/>
        <end position="158"/>
    </location>
</feature>
<evidence type="ECO:0000259" key="1">
    <source>
        <dbReference type="PROSITE" id="PS51186"/>
    </source>
</evidence>
<dbReference type="InterPro" id="IPR000182">
    <property type="entry name" value="GNAT_dom"/>
</dbReference>
<dbReference type="EMBL" id="BAAATR010000001">
    <property type="protein sequence ID" value="GAA2226071.1"/>
    <property type="molecule type" value="Genomic_DNA"/>
</dbReference>
<organism evidence="2 3">
    <name type="scientific">Kitasatospora cystarginea</name>
    <dbReference type="NCBI Taxonomy" id="58350"/>
    <lineage>
        <taxon>Bacteria</taxon>
        <taxon>Bacillati</taxon>
        <taxon>Actinomycetota</taxon>
        <taxon>Actinomycetes</taxon>
        <taxon>Kitasatosporales</taxon>
        <taxon>Streptomycetaceae</taxon>
        <taxon>Kitasatospora</taxon>
    </lineage>
</organism>
<evidence type="ECO:0000313" key="2">
    <source>
        <dbReference type="EMBL" id="GAA2226071.1"/>
    </source>
</evidence>
<evidence type="ECO:0000313" key="3">
    <source>
        <dbReference type="Proteomes" id="UP001500305"/>
    </source>
</evidence>
<dbReference type="Gene3D" id="3.40.630.30">
    <property type="match status" value="1"/>
</dbReference>
<dbReference type="RefSeq" id="WP_344634143.1">
    <property type="nucleotide sequence ID" value="NZ_BAAATR010000001.1"/>
</dbReference>
<dbReference type="Proteomes" id="UP001500305">
    <property type="component" value="Unassembled WGS sequence"/>
</dbReference>
<gene>
    <name evidence="2" type="ORF">GCM10010430_01300</name>
</gene>
<dbReference type="PROSITE" id="PS51186">
    <property type="entry name" value="GNAT"/>
    <property type="match status" value="1"/>
</dbReference>
<dbReference type="InterPro" id="IPR016181">
    <property type="entry name" value="Acyl_CoA_acyltransferase"/>
</dbReference>
<comment type="caution">
    <text evidence="2">The sequence shown here is derived from an EMBL/GenBank/DDBJ whole genome shotgun (WGS) entry which is preliminary data.</text>
</comment>
<dbReference type="Pfam" id="PF00583">
    <property type="entry name" value="Acetyltransf_1"/>
    <property type="match status" value="1"/>
</dbReference>
<name>A0ABN3DAN9_9ACTN</name>
<sequence>MIVRRLQDTPADALAVQRVARAAFRDLFDVPAAEPDDERRTVQRLARTRHLVRSDPAGCWVAEQDGEAVGVAQAIRREGVWLLALYAVLPSAQGKGVGRLLLDRAGEYGRGCLRGMVCASPSPAAARRYRRAGLTLHPTMELKGRVDRSGLLDRGDIPVHPGNATHFHLLDSVDRRLRGAAHGVDHEYMLAHFDELLIADSLAGSGYCYRDGGAVKLLAATSKRIAVRLLLEALARVPDGAEARVEFLTTEQEWAVDVGLELGLTLSNRGYLALRGMRPPAPYIPSGALL</sequence>
<reference evidence="2 3" key="1">
    <citation type="journal article" date="2019" name="Int. J. Syst. Evol. Microbiol.">
        <title>The Global Catalogue of Microorganisms (GCM) 10K type strain sequencing project: providing services to taxonomists for standard genome sequencing and annotation.</title>
        <authorList>
            <consortium name="The Broad Institute Genomics Platform"/>
            <consortium name="The Broad Institute Genome Sequencing Center for Infectious Disease"/>
            <person name="Wu L."/>
            <person name="Ma J."/>
        </authorList>
    </citation>
    <scope>NUCLEOTIDE SEQUENCE [LARGE SCALE GENOMIC DNA]</scope>
    <source>
        <strain evidence="2 3">JCM 7356</strain>
    </source>
</reference>
<protein>
    <recommendedName>
        <fullName evidence="1">N-acetyltransferase domain-containing protein</fullName>
    </recommendedName>
</protein>